<feature type="repeat" description="NHL" evidence="2">
    <location>
        <begin position="111"/>
        <end position="154"/>
    </location>
</feature>
<organism evidence="3 4">
    <name type="scientific">Stylophora pistillata</name>
    <name type="common">Smooth cauliflower coral</name>
    <dbReference type="NCBI Taxonomy" id="50429"/>
    <lineage>
        <taxon>Eukaryota</taxon>
        <taxon>Metazoa</taxon>
        <taxon>Cnidaria</taxon>
        <taxon>Anthozoa</taxon>
        <taxon>Hexacorallia</taxon>
        <taxon>Scleractinia</taxon>
        <taxon>Astrocoeniina</taxon>
        <taxon>Pocilloporidae</taxon>
        <taxon>Stylophora</taxon>
    </lineage>
</organism>
<feature type="non-terminal residue" evidence="3">
    <location>
        <position position="1"/>
    </location>
</feature>
<proteinExistence type="predicted"/>
<comment type="caution">
    <text evidence="3">The sequence shown here is derived from an EMBL/GenBank/DDBJ whole genome shotgun (WGS) entry which is preliminary data.</text>
</comment>
<dbReference type="Proteomes" id="UP000225706">
    <property type="component" value="Unassembled WGS sequence"/>
</dbReference>
<accession>A0A2B4R1Q6</accession>
<evidence type="ECO:0000256" key="2">
    <source>
        <dbReference type="PROSITE-ProRule" id="PRU00504"/>
    </source>
</evidence>
<dbReference type="EMBL" id="LSMT01003531">
    <property type="protein sequence ID" value="PFX11136.1"/>
    <property type="molecule type" value="Genomic_DNA"/>
</dbReference>
<name>A0A2B4R1Q6_STYPI</name>
<sequence length="287" mass="32010">KLVTSPLRVYVQERRIDVVGELVLKGEIPKKLNWITVNSKGTIAVSDIKKHCILIFDKDGNFVRKCGCHGERPGQLKRPAGITFLNDDELLVADDGNHRIQQFNVQTGNFVKSFGKEGTGDGEFQEPEGICVSDKGHIVVADYGNNRIQVLNKDGRFVFKVREDGPGELNVPCGCIYHKNKFIVSNPKNHCLKVFDISGKFLYKIGEEGKADGQFSSPWGLCIEKYGDHHSLLVCDFNSGRIQQFTMEGRFVGKTVTALTNPKAIATTPDGRILVCDYLGEKIYFLK</sequence>
<dbReference type="SUPFAM" id="SSF101898">
    <property type="entry name" value="NHL repeat"/>
    <property type="match status" value="1"/>
</dbReference>
<dbReference type="Pfam" id="PF01436">
    <property type="entry name" value="NHL"/>
    <property type="match status" value="2"/>
</dbReference>
<dbReference type="GO" id="GO:0043161">
    <property type="term" value="P:proteasome-mediated ubiquitin-dependent protein catabolic process"/>
    <property type="evidence" value="ECO:0007669"/>
    <property type="project" value="TreeGrafter"/>
</dbReference>
<dbReference type="PROSITE" id="PS51125">
    <property type="entry name" value="NHL"/>
    <property type="match status" value="4"/>
</dbReference>
<dbReference type="GO" id="GO:0061630">
    <property type="term" value="F:ubiquitin protein ligase activity"/>
    <property type="evidence" value="ECO:0007669"/>
    <property type="project" value="TreeGrafter"/>
</dbReference>
<evidence type="ECO:0000313" key="4">
    <source>
        <dbReference type="Proteomes" id="UP000225706"/>
    </source>
</evidence>
<evidence type="ECO:0000313" key="3">
    <source>
        <dbReference type="EMBL" id="PFX11136.1"/>
    </source>
</evidence>
<dbReference type="InterPro" id="IPR001258">
    <property type="entry name" value="NHL_repeat"/>
</dbReference>
<keyword evidence="4" id="KW-1185">Reference proteome</keyword>
<dbReference type="AlphaFoldDB" id="A0A2B4R1Q6"/>
<evidence type="ECO:0000256" key="1">
    <source>
        <dbReference type="ARBA" id="ARBA00022737"/>
    </source>
</evidence>
<dbReference type="GO" id="GO:0000209">
    <property type="term" value="P:protein polyubiquitination"/>
    <property type="evidence" value="ECO:0007669"/>
    <property type="project" value="TreeGrafter"/>
</dbReference>
<feature type="repeat" description="NHL" evidence="2">
    <location>
        <begin position="35"/>
        <end position="59"/>
    </location>
</feature>
<gene>
    <name evidence="3" type="primary">nhl-1</name>
    <name evidence="3" type="ORF">AWC38_SpisGene25354</name>
</gene>
<dbReference type="GO" id="GO:0008270">
    <property type="term" value="F:zinc ion binding"/>
    <property type="evidence" value="ECO:0007669"/>
    <property type="project" value="UniProtKB-KW"/>
</dbReference>
<feature type="repeat" description="NHL" evidence="2">
    <location>
        <begin position="202"/>
        <end position="248"/>
    </location>
</feature>
<dbReference type="Pfam" id="PF17170">
    <property type="entry name" value="DUF5128"/>
    <property type="match status" value="1"/>
</dbReference>
<dbReference type="PANTHER" id="PTHR24104:SF25">
    <property type="entry name" value="PROTEIN LIN-41"/>
    <property type="match status" value="1"/>
</dbReference>
<dbReference type="OrthoDB" id="654191at2759"/>
<feature type="repeat" description="NHL" evidence="2">
    <location>
        <begin position="63"/>
        <end position="106"/>
    </location>
</feature>
<dbReference type="InterPro" id="IPR011042">
    <property type="entry name" value="6-blade_b-propeller_TolB-like"/>
</dbReference>
<dbReference type="Gene3D" id="2.120.10.30">
    <property type="entry name" value="TolB, C-terminal domain"/>
    <property type="match status" value="2"/>
</dbReference>
<dbReference type="PANTHER" id="PTHR24104">
    <property type="entry name" value="E3 UBIQUITIN-PROTEIN LIGASE NHLRC1-RELATED"/>
    <property type="match status" value="1"/>
</dbReference>
<keyword evidence="1" id="KW-0677">Repeat</keyword>
<protein>
    <submittedName>
        <fullName evidence="3">RING finger protein nhl-1</fullName>
    </submittedName>
</protein>
<reference evidence="4" key="1">
    <citation type="journal article" date="2017" name="bioRxiv">
        <title>Comparative analysis of the genomes of Stylophora pistillata and Acropora digitifera provides evidence for extensive differences between species of corals.</title>
        <authorList>
            <person name="Voolstra C.R."/>
            <person name="Li Y."/>
            <person name="Liew Y.J."/>
            <person name="Baumgarten S."/>
            <person name="Zoccola D."/>
            <person name="Flot J.-F."/>
            <person name="Tambutte S."/>
            <person name="Allemand D."/>
            <person name="Aranda M."/>
        </authorList>
    </citation>
    <scope>NUCLEOTIDE SEQUENCE [LARGE SCALE GENOMIC DNA]</scope>
</reference>
<dbReference type="InterPro" id="IPR050952">
    <property type="entry name" value="TRIM-NHL_E3_ligases"/>
</dbReference>